<evidence type="ECO:0000313" key="3">
    <source>
        <dbReference type="EMBL" id="GMN24431.1"/>
    </source>
</evidence>
<feature type="region of interest" description="Disordered" evidence="1">
    <location>
        <begin position="1"/>
        <end position="21"/>
    </location>
</feature>
<dbReference type="Proteomes" id="UP001187192">
    <property type="component" value="Unassembled WGS sequence"/>
</dbReference>
<sequence length="91" mass="10181">MMKAMVDRFNSSKAENDDLKKSIKQKNEDITGLVTCIVDEYAKLTLKAHYKLLKEYKQGLLVDADVDEKIKLYVESIADAEAPTSAPSTNV</sequence>
<evidence type="ECO:0000313" key="2">
    <source>
        <dbReference type="EMBL" id="GMN24414.1"/>
    </source>
</evidence>
<evidence type="ECO:0000256" key="1">
    <source>
        <dbReference type="SAM" id="MobiDB-lite"/>
    </source>
</evidence>
<proteinExistence type="predicted"/>
<reference evidence="4" key="1">
    <citation type="submission" date="2023-07" db="EMBL/GenBank/DDBJ databases">
        <title>draft genome sequence of fig (Ficus carica).</title>
        <authorList>
            <person name="Takahashi T."/>
            <person name="Nishimura K."/>
        </authorList>
    </citation>
    <scope>NUCLEOTIDE SEQUENCE</scope>
</reference>
<dbReference type="EMBL" id="BTGU01006858">
    <property type="protein sequence ID" value="GMN24431.1"/>
    <property type="molecule type" value="Genomic_DNA"/>
</dbReference>
<comment type="caution">
    <text evidence="4">The sequence shown here is derived from an EMBL/GenBank/DDBJ whole genome shotgun (WGS) entry which is preliminary data.</text>
</comment>
<protein>
    <submittedName>
        <fullName evidence="4">Uncharacterized protein</fullName>
    </submittedName>
</protein>
<dbReference type="EMBL" id="BTGU01006857">
    <property type="protein sequence ID" value="GMN24414.1"/>
    <property type="molecule type" value="Genomic_DNA"/>
</dbReference>
<dbReference type="EMBL" id="BTGU01006860">
    <property type="protein sequence ID" value="GMN24470.1"/>
    <property type="molecule type" value="Genomic_DNA"/>
</dbReference>
<evidence type="ECO:0000313" key="5">
    <source>
        <dbReference type="EMBL" id="GMN24470.1"/>
    </source>
</evidence>
<organism evidence="4 6">
    <name type="scientific">Ficus carica</name>
    <name type="common">Common fig</name>
    <dbReference type="NCBI Taxonomy" id="3494"/>
    <lineage>
        <taxon>Eukaryota</taxon>
        <taxon>Viridiplantae</taxon>
        <taxon>Streptophyta</taxon>
        <taxon>Embryophyta</taxon>
        <taxon>Tracheophyta</taxon>
        <taxon>Spermatophyta</taxon>
        <taxon>Magnoliopsida</taxon>
        <taxon>eudicotyledons</taxon>
        <taxon>Gunneridae</taxon>
        <taxon>Pentapetalae</taxon>
        <taxon>rosids</taxon>
        <taxon>fabids</taxon>
        <taxon>Rosales</taxon>
        <taxon>Moraceae</taxon>
        <taxon>Ficeae</taxon>
        <taxon>Ficus</taxon>
    </lineage>
</organism>
<evidence type="ECO:0000313" key="6">
    <source>
        <dbReference type="Proteomes" id="UP001187192"/>
    </source>
</evidence>
<gene>
    <name evidence="2" type="ORF">TIFTF001_049136</name>
    <name evidence="3" type="ORF">TIFTF001_049138</name>
    <name evidence="4" type="ORF">TIFTF001_049140</name>
    <name evidence="5" type="ORF">TIFTF001_049142</name>
</gene>
<name>A0AA87ZGV4_FICCA</name>
<accession>A0AA87ZGV4</accession>
<evidence type="ECO:0000313" key="4">
    <source>
        <dbReference type="EMBL" id="GMN24456.1"/>
    </source>
</evidence>
<keyword evidence="6" id="KW-1185">Reference proteome</keyword>
<dbReference type="EMBL" id="BTGU01006859">
    <property type="protein sequence ID" value="GMN24456.1"/>
    <property type="molecule type" value="Genomic_DNA"/>
</dbReference>
<dbReference type="AlphaFoldDB" id="A0AA87ZGV4"/>